<sequence length="80" mass="9233">MQKTFNDFPQGTDEEAVRRYARAYIMMLSKMQLFSDKSGTHMHIRWLPYIAGLEDMGRYSCGSTTLSWLMLVLCGQQECG</sequence>
<accession>A0A445C006</accession>
<evidence type="ECO:0000313" key="1">
    <source>
        <dbReference type="EMBL" id="RYR44317.1"/>
    </source>
</evidence>
<dbReference type="PANTHER" id="PTHR46033:SF82">
    <property type="entry name" value="AMINOTRANSFERASE-LIKE PLANT MOBILE DOMAIN-CONTAINING PROTEIN"/>
    <property type="match status" value="1"/>
</dbReference>
<dbReference type="AlphaFoldDB" id="A0A445C006"/>
<name>A0A445C006_ARAHY</name>
<gene>
    <name evidence="1" type="ORF">Ahy_A08g040670</name>
</gene>
<dbReference type="GO" id="GO:0010073">
    <property type="term" value="P:meristem maintenance"/>
    <property type="evidence" value="ECO:0007669"/>
    <property type="project" value="InterPro"/>
</dbReference>
<reference evidence="1 2" key="1">
    <citation type="submission" date="2019-01" db="EMBL/GenBank/DDBJ databases">
        <title>Sequencing of cultivated peanut Arachis hypogaea provides insights into genome evolution and oil improvement.</title>
        <authorList>
            <person name="Chen X."/>
        </authorList>
    </citation>
    <scope>NUCLEOTIDE SEQUENCE [LARGE SCALE GENOMIC DNA]</scope>
    <source>
        <strain evidence="2">cv. Fuhuasheng</strain>
        <tissue evidence="1">Leaves</tissue>
    </source>
</reference>
<evidence type="ECO:0008006" key="3">
    <source>
        <dbReference type="Google" id="ProtNLM"/>
    </source>
</evidence>
<dbReference type="Proteomes" id="UP000289738">
    <property type="component" value="Chromosome A08"/>
</dbReference>
<keyword evidence="2" id="KW-1185">Reference proteome</keyword>
<proteinExistence type="predicted"/>
<organism evidence="1 2">
    <name type="scientific">Arachis hypogaea</name>
    <name type="common">Peanut</name>
    <dbReference type="NCBI Taxonomy" id="3818"/>
    <lineage>
        <taxon>Eukaryota</taxon>
        <taxon>Viridiplantae</taxon>
        <taxon>Streptophyta</taxon>
        <taxon>Embryophyta</taxon>
        <taxon>Tracheophyta</taxon>
        <taxon>Spermatophyta</taxon>
        <taxon>Magnoliopsida</taxon>
        <taxon>eudicotyledons</taxon>
        <taxon>Gunneridae</taxon>
        <taxon>Pentapetalae</taxon>
        <taxon>rosids</taxon>
        <taxon>fabids</taxon>
        <taxon>Fabales</taxon>
        <taxon>Fabaceae</taxon>
        <taxon>Papilionoideae</taxon>
        <taxon>50 kb inversion clade</taxon>
        <taxon>dalbergioids sensu lato</taxon>
        <taxon>Dalbergieae</taxon>
        <taxon>Pterocarpus clade</taxon>
        <taxon>Arachis</taxon>
    </lineage>
</organism>
<dbReference type="PANTHER" id="PTHR46033">
    <property type="entry name" value="PROTEIN MAIN-LIKE 2"/>
    <property type="match status" value="1"/>
</dbReference>
<protein>
    <recommendedName>
        <fullName evidence="3">Aminotransferase-like plant mobile domain-containing protein</fullName>
    </recommendedName>
</protein>
<evidence type="ECO:0000313" key="2">
    <source>
        <dbReference type="Proteomes" id="UP000289738"/>
    </source>
</evidence>
<dbReference type="EMBL" id="SDMP01000008">
    <property type="protein sequence ID" value="RYR44317.1"/>
    <property type="molecule type" value="Genomic_DNA"/>
</dbReference>
<dbReference type="InterPro" id="IPR044824">
    <property type="entry name" value="MAIN-like"/>
</dbReference>
<comment type="caution">
    <text evidence="1">The sequence shown here is derived from an EMBL/GenBank/DDBJ whole genome shotgun (WGS) entry which is preliminary data.</text>
</comment>